<feature type="compositionally biased region" description="Polar residues" evidence="1">
    <location>
        <begin position="425"/>
        <end position="436"/>
    </location>
</feature>
<feature type="compositionally biased region" description="Basic residues" evidence="1">
    <location>
        <begin position="374"/>
        <end position="386"/>
    </location>
</feature>
<accession>A0A8H5HR72</accession>
<gene>
    <name evidence="2" type="ORF">D9615_000617</name>
</gene>
<evidence type="ECO:0000313" key="3">
    <source>
        <dbReference type="Proteomes" id="UP000565441"/>
    </source>
</evidence>
<feature type="compositionally biased region" description="Low complexity" evidence="1">
    <location>
        <begin position="57"/>
        <end position="67"/>
    </location>
</feature>
<dbReference type="EMBL" id="JAACJP010000001">
    <property type="protein sequence ID" value="KAF5387754.1"/>
    <property type="molecule type" value="Genomic_DNA"/>
</dbReference>
<dbReference type="Proteomes" id="UP000565441">
    <property type="component" value="Unassembled WGS sequence"/>
</dbReference>
<sequence length="468" mass="50693">MGNIIESSVESFPSTQELSQGNDSLEVDSLNAEPSDAVETQSTRELSPPPGQRRRSSSGPDGPTSRPLSRVLIHGEDSSNIWIPCPDATIAQTTAGPETNAFSLESPNASSLESPNDSLSLSESNIPTTFDTSFDNAEMSHLFAHPGNVEVEVAERPTCMLAVDTKDVLPREPLSMAAEFSHLESTMLELLSSPVPFYPAVMGEMLERSPTEPTEPPPDVRIFNSPNPVDPTNAITNSRSSSPGLPEIIPLVVTTYADATNLAMQYPELAEEILALPLPTPPERVIERDAITEEPRPLSPSLHHPDKPHWAAAPLPDVSEPTSAPVVPQNRGDKNTADSRFRRQRDTKGCDDYGSSVRSAHHDASGSRPPPQVKKAKRRHKPVPHHKGTDHPDLPPHLGISLQRRSSDPPHPCNIAPEIADDDTGTISSPTRNWDCGHTQTAARNAPLMASSCGRPDVDADHKVRDEF</sequence>
<feature type="region of interest" description="Disordered" evidence="1">
    <location>
        <begin position="99"/>
        <end position="124"/>
    </location>
</feature>
<comment type="caution">
    <text evidence="2">The sequence shown here is derived from an EMBL/GenBank/DDBJ whole genome shotgun (WGS) entry which is preliminary data.</text>
</comment>
<organism evidence="2 3">
    <name type="scientific">Tricholomella constricta</name>
    <dbReference type="NCBI Taxonomy" id="117010"/>
    <lineage>
        <taxon>Eukaryota</taxon>
        <taxon>Fungi</taxon>
        <taxon>Dikarya</taxon>
        <taxon>Basidiomycota</taxon>
        <taxon>Agaricomycotina</taxon>
        <taxon>Agaricomycetes</taxon>
        <taxon>Agaricomycetidae</taxon>
        <taxon>Agaricales</taxon>
        <taxon>Tricholomatineae</taxon>
        <taxon>Lyophyllaceae</taxon>
        <taxon>Tricholomella</taxon>
    </lineage>
</organism>
<feature type="region of interest" description="Disordered" evidence="1">
    <location>
        <begin position="294"/>
        <end position="436"/>
    </location>
</feature>
<feature type="region of interest" description="Disordered" evidence="1">
    <location>
        <begin position="1"/>
        <end position="73"/>
    </location>
</feature>
<dbReference type="OrthoDB" id="3070263at2759"/>
<feature type="compositionally biased region" description="Polar residues" evidence="1">
    <location>
        <begin position="1"/>
        <end position="23"/>
    </location>
</feature>
<evidence type="ECO:0000313" key="2">
    <source>
        <dbReference type="EMBL" id="KAF5387754.1"/>
    </source>
</evidence>
<keyword evidence="3" id="KW-1185">Reference proteome</keyword>
<protein>
    <submittedName>
        <fullName evidence="2">Uncharacterized protein</fullName>
    </submittedName>
</protein>
<proteinExistence type="predicted"/>
<dbReference type="AlphaFoldDB" id="A0A8H5HR72"/>
<feature type="region of interest" description="Disordered" evidence="1">
    <location>
        <begin position="449"/>
        <end position="468"/>
    </location>
</feature>
<reference evidence="2 3" key="1">
    <citation type="journal article" date="2020" name="ISME J.">
        <title>Uncovering the hidden diversity of litter-decomposition mechanisms in mushroom-forming fungi.</title>
        <authorList>
            <person name="Floudas D."/>
            <person name="Bentzer J."/>
            <person name="Ahren D."/>
            <person name="Johansson T."/>
            <person name="Persson P."/>
            <person name="Tunlid A."/>
        </authorList>
    </citation>
    <scope>NUCLEOTIDE SEQUENCE [LARGE SCALE GENOMIC DNA]</scope>
    <source>
        <strain evidence="2 3">CBS 661.87</strain>
    </source>
</reference>
<name>A0A8H5HR72_9AGAR</name>
<feature type="compositionally biased region" description="Basic and acidic residues" evidence="1">
    <location>
        <begin position="331"/>
        <end position="351"/>
    </location>
</feature>
<feature type="compositionally biased region" description="Basic and acidic residues" evidence="1">
    <location>
        <begin position="456"/>
        <end position="468"/>
    </location>
</feature>
<evidence type="ECO:0000256" key="1">
    <source>
        <dbReference type="SAM" id="MobiDB-lite"/>
    </source>
</evidence>